<feature type="chain" id="PRO_5046510258" description="PEP-CTERM protein-sorting domain-containing protein" evidence="1">
    <location>
        <begin position="23"/>
        <end position="229"/>
    </location>
</feature>
<reference evidence="2 3" key="1">
    <citation type="submission" date="2023-04" db="EMBL/GenBank/DDBJ databases">
        <title>A novel bacteria isolated from coastal sediment.</title>
        <authorList>
            <person name="Liu X.-J."/>
            <person name="Du Z.-J."/>
        </authorList>
    </citation>
    <scope>NUCLEOTIDE SEQUENCE [LARGE SCALE GENOMIC DNA]</scope>
    <source>
        <strain evidence="2 3">SDUM461004</strain>
    </source>
</reference>
<keyword evidence="1" id="KW-0732">Signal</keyword>
<gene>
    <name evidence="2" type="ORF">QEH59_03690</name>
</gene>
<evidence type="ECO:0000256" key="1">
    <source>
        <dbReference type="SAM" id="SignalP"/>
    </source>
</evidence>
<evidence type="ECO:0008006" key="4">
    <source>
        <dbReference type="Google" id="ProtNLM"/>
    </source>
</evidence>
<dbReference type="RefSeq" id="WP_308984001.1">
    <property type="nucleotide sequence ID" value="NZ_JARXIC010000004.1"/>
</dbReference>
<dbReference type="Proteomes" id="UP001243717">
    <property type="component" value="Unassembled WGS sequence"/>
</dbReference>
<proteinExistence type="predicted"/>
<feature type="signal peptide" evidence="1">
    <location>
        <begin position="1"/>
        <end position="22"/>
    </location>
</feature>
<name>A0ABU1AFE1_9BACT</name>
<dbReference type="EMBL" id="JARXIC010000004">
    <property type="protein sequence ID" value="MDQ8193512.1"/>
    <property type="molecule type" value="Genomic_DNA"/>
</dbReference>
<protein>
    <recommendedName>
        <fullName evidence="4">PEP-CTERM protein-sorting domain-containing protein</fullName>
    </recommendedName>
</protein>
<comment type="caution">
    <text evidence="2">The sequence shown here is derived from an EMBL/GenBank/DDBJ whole genome shotgun (WGS) entry which is preliminary data.</text>
</comment>
<sequence length="229" mass="24312">MKRKYTLLLTSVSLLAATYTQAQTAFFDFGRSDGENKSLIQAGTTGFEAPYNAVAGVNELSVTSSSGITLTLYDDAAFIGRNRWNYSPTPGSDLTWDETFIDFIGGIDKIKVSGLAANTEYSFQFIAFDDDSSSSRTISFAETTGGANNALGSVTYNAGDQVNSNSDFSVFSNLTSNASGDIYVDLTSSSGTPLLSGLIIIPEPQTSALLIGSLTGLSALAFRRKRTTN</sequence>
<organism evidence="2 3">
    <name type="scientific">Thalassobacterium sedimentorum</name>
    <dbReference type="NCBI Taxonomy" id="3041258"/>
    <lineage>
        <taxon>Bacteria</taxon>
        <taxon>Pseudomonadati</taxon>
        <taxon>Verrucomicrobiota</taxon>
        <taxon>Opitutia</taxon>
        <taxon>Puniceicoccales</taxon>
        <taxon>Coraliomargaritaceae</taxon>
        <taxon>Thalassobacterium</taxon>
    </lineage>
</organism>
<accession>A0ABU1AFE1</accession>
<evidence type="ECO:0000313" key="3">
    <source>
        <dbReference type="Proteomes" id="UP001243717"/>
    </source>
</evidence>
<evidence type="ECO:0000313" key="2">
    <source>
        <dbReference type="EMBL" id="MDQ8193512.1"/>
    </source>
</evidence>
<keyword evidence="3" id="KW-1185">Reference proteome</keyword>